<organism evidence="1">
    <name type="scientific">Fusarium oxysporum f. sp. melonis 26406</name>
    <dbReference type="NCBI Taxonomy" id="1089452"/>
    <lineage>
        <taxon>Eukaryota</taxon>
        <taxon>Fungi</taxon>
        <taxon>Dikarya</taxon>
        <taxon>Ascomycota</taxon>
        <taxon>Pezizomycotina</taxon>
        <taxon>Sordariomycetes</taxon>
        <taxon>Hypocreomycetidae</taxon>
        <taxon>Hypocreales</taxon>
        <taxon>Nectriaceae</taxon>
        <taxon>Fusarium</taxon>
        <taxon>Fusarium oxysporum species complex</taxon>
    </lineage>
</organism>
<dbReference type="VEuPathDB" id="FungiDB:FOMG_19253"/>
<gene>
    <name evidence="1" type="ORF">FOMG_19253</name>
</gene>
<sequence>MPNSTISSWAARHTKSCNLSALTIHYQSAPKNQS</sequence>
<protein>
    <submittedName>
        <fullName evidence="1">Riboflavin biosynthesis protein RibD domain-containing protein</fullName>
    </submittedName>
</protein>
<dbReference type="Proteomes" id="UP000030703">
    <property type="component" value="Unassembled WGS sequence"/>
</dbReference>
<reference evidence="1" key="1">
    <citation type="submission" date="2012-04" db="EMBL/GenBank/DDBJ databases">
        <title>The Genome Sequence of Fusarium oxysporum melonis.</title>
        <authorList>
            <consortium name="The Broad Institute Genome Sequencing Platform"/>
            <person name="Ma L.-J."/>
            <person name="Gale L.R."/>
            <person name="Schwartz D.C."/>
            <person name="Zhou S."/>
            <person name="Corby-Kistler H."/>
            <person name="Young S.K."/>
            <person name="Zeng Q."/>
            <person name="Gargeya S."/>
            <person name="Fitzgerald M."/>
            <person name="Haas B."/>
            <person name="Abouelleil A."/>
            <person name="Alvarado L."/>
            <person name="Arachchi H.M."/>
            <person name="Berlin A."/>
            <person name="Brown A."/>
            <person name="Chapman S.B."/>
            <person name="Chen Z."/>
            <person name="Dunbar C."/>
            <person name="Freedman E."/>
            <person name="Gearin G."/>
            <person name="Goldberg J."/>
            <person name="Griggs A."/>
            <person name="Gujja S."/>
            <person name="Heiman D."/>
            <person name="Howarth C."/>
            <person name="Larson L."/>
            <person name="Lui A."/>
            <person name="MacDonald P.J.P."/>
            <person name="Montmayeur A."/>
            <person name="Murphy C."/>
            <person name="Neiman D."/>
            <person name="Pearson M."/>
            <person name="Priest M."/>
            <person name="Roberts A."/>
            <person name="Saif S."/>
            <person name="Shea T."/>
            <person name="Shenoy N."/>
            <person name="Sisk P."/>
            <person name="Stolte C."/>
            <person name="Sykes S."/>
            <person name="Wortman J."/>
            <person name="Nusbaum C."/>
            <person name="Birren B."/>
        </authorList>
    </citation>
    <scope>NUCLEOTIDE SEQUENCE</scope>
    <source>
        <strain evidence="1">26406</strain>
    </source>
</reference>
<proteinExistence type="predicted"/>
<reference evidence="1" key="2">
    <citation type="submission" date="2014-02" db="EMBL/GenBank/DDBJ databases">
        <title>Annotation of the Genome Sequence of Fusarium oxysporum f. sp. melonis 26406.</title>
        <authorList>
            <consortium name="The Broad Institute Genomics Platform"/>
            <person name="Ma L.-J."/>
            <person name="Corby-Kistler H."/>
            <person name="Broz K."/>
            <person name="Gale L.R."/>
            <person name="Jonkers W."/>
            <person name="O'Donnell K."/>
            <person name="Ploetz R."/>
            <person name="Steinberg C."/>
            <person name="Schwartz D.C."/>
            <person name="VanEtten H."/>
            <person name="Zhou S."/>
            <person name="Young S.K."/>
            <person name="Zeng Q."/>
            <person name="Gargeya S."/>
            <person name="Fitzgerald M."/>
            <person name="Abouelleil A."/>
            <person name="Alvarado L."/>
            <person name="Chapman S.B."/>
            <person name="Gainer-Dewar J."/>
            <person name="Goldberg J."/>
            <person name="Griggs A."/>
            <person name="Gujja S."/>
            <person name="Hansen M."/>
            <person name="Howarth C."/>
            <person name="Imamovic A."/>
            <person name="Ireland A."/>
            <person name="Larimer J."/>
            <person name="McCowan C."/>
            <person name="Murphy C."/>
            <person name="Pearson M."/>
            <person name="Poon T.W."/>
            <person name="Priest M."/>
            <person name="Roberts A."/>
            <person name="Saif S."/>
            <person name="Shea T."/>
            <person name="Sykes S."/>
            <person name="Wortman J."/>
            <person name="Nusbaum C."/>
            <person name="Birren B."/>
        </authorList>
    </citation>
    <scope>NUCLEOTIDE SEQUENCE</scope>
    <source>
        <strain evidence="1">26406</strain>
    </source>
</reference>
<evidence type="ECO:0000313" key="1">
    <source>
        <dbReference type="EMBL" id="EXK23996.1"/>
    </source>
</evidence>
<dbReference type="AlphaFoldDB" id="W9ZSF0"/>
<dbReference type="EMBL" id="KI980463">
    <property type="protein sequence ID" value="EXK23996.1"/>
    <property type="molecule type" value="Genomic_DNA"/>
</dbReference>
<name>W9ZSF0_FUSOX</name>
<accession>W9ZSF0</accession>
<dbReference type="HOGENOM" id="CLU_3377155_0_0_1"/>